<dbReference type="EMBL" id="MU003732">
    <property type="protein sequence ID" value="KAF2801344.1"/>
    <property type="molecule type" value="Genomic_DNA"/>
</dbReference>
<dbReference type="RefSeq" id="XP_033568308.1">
    <property type="nucleotide sequence ID" value="XM_033721579.1"/>
</dbReference>
<evidence type="ECO:0000313" key="1">
    <source>
        <dbReference type="EMBL" id="KAF2801344.1"/>
    </source>
</evidence>
<dbReference type="Proteomes" id="UP000504636">
    <property type="component" value="Unplaced"/>
</dbReference>
<name>A0A6A6Y021_9PEZI</name>
<evidence type="ECO:0000313" key="2">
    <source>
        <dbReference type="Proteomes" id="UP000504636"/>
    </source>
</evidence>
<gene>
    <name evidence="1 3" type="ORF">BDZ99DRAFT_469776</name>
</gene>
<proteinExistence type="predicted"/>
<protein>
    <submittedName>
        <fullName evidence="1 3">Uncharacterized protein</fullName>
    </submittedName>
</protein>
<dbReference type="GeneID" id="54462472"/>
<reference evidence="3" key="2">
    <citation type="submission" date="2020-04" db="EMBL/GenBank/DDBJ databases">
        <authorList>
            <consortium name="NCBI Genome Project"/>
        </authorList>
    </citation>
    <scope>NUCLEOTIDE SEQUENCE</scope>
    <source>
        <strain evidence="3">CBS 304.34</strain>
    </source>
</reference>
<sequence length="53" mass="6086">MVANIHTKASSLPPPLKNWKEVINHVQKKNWLEAAEEEWLSIMDSAPTYRAIV</sequence>
<accession>A0A6A6Y021</accession>
<keyword evidence="2" id="KW-1185">Reference proteome</keyword>
<reference evidence="1 3" key="1">
    <citation type="journal article" date="2020" name="Stud. Mycol.">
        <title>101 Dothideomycetes genomes: a test case for predicting lifestyles and emergence of pathogens.</title>
        <authorList>
            <person name="Haridas S."/>
            <person name="Albert R."/>
            <person name="Binder M."/>
            <person name="Bloem J."/>
            <person name="Labutti K."/>
            <person name="Salamov A."/>
            <person name="Andreopoulos B."/>
            <person name="Baker S."/>
            <person name="Barry K."/>
            <person name="Bills G."/>
            <person name="Bluhm B."/>
            <person name="Cannon C."/>
            <person name="Castanera R."/>
            <person name="Culley D."/>
            <person name="Daum C."/>
            <person name="Ezra D."/>
            <person name="Gonzalez J."/>
            <person name="Henrissat B."/>
            <person name="Kuo A."/>
            <person name="Liang C."/>
            <person name="Lipzen A."/>
            <person name="Lutzoni F."/>
            <person name="Magnuson J."/>
            <person name="Mondo S."/>
            <person name="Nolan M."/>
            <person name="Ohm R."/>
            <person name="Pangilinan J."/>
            <person name="Park H.-J."/>
            <person name="Ramirez L."/>
            <person name="Alfaro M."/>
            <person name="Sun H."/>
            <person name="Tritt A."/>
            <person name="Yoshinaga Y."/>
            <person name="Zwiers L.-H."/>
            <person name="Turgeon B."/>
            <person name="Goodwin S."/>
            <person name="Spatafora J."/>
            <person name="Crous P."/>
            <person name="Grigoriev I."/>
        </authorList>
    </citation>
    <scope>NUCLEOTIDE SEQUENCE</scope>
    <source>
        <strain evidence="1 3">CBS 304.34</strain>
    </source>
</reference>
<evidence type="ECO:0000313" key="3">
    <source>
        <dbReference type="RefSeq" id="XP_033568308.1"/>
    </source>
</evidence>
<dbReference type="AlphaFoldDB" id="A0A6A6Y021"/>
<organism evidence="1">
    <name type="scientific">Mytilinidion resinicola</name>
    <dbReference type="NCBI Taxonomy" id="574789"/>
    <lineage>
        <taxon>Eukaryota</taxon>
        <taxon>Fungi</taxon>
        <taxon>Dikarya</taxon>
        <taxon>Ascomycota</taxon>
        <taxon>Pezizomycotina</taxon>
        <taxon>Dothideomycetes</taxon>
        <taxon>Pleosporomycetidae</taxon>
        <taxon>Mytilinidiales</taxon>
        <taxon>Mytilinidiaceae</taxon>
        <taxon>Mytilinidion</taxon>
    </lineage>
</organism>
<reference evidence="3" key="3">
    <citation type="submission" date="2025-04" db="UniProtKB">
        <authorList>
            <consortium name="RefSeq"/>
        </authorList>
    </citation>
    <scope>IDENTIFICATION</scope>
    <source>
        <strain evidence="3">CBS 304.34</strain>
    </source>
</reference>